<feature type="domain" description="YhcG PDDEXK nuclease" evidence="1">
    <location>
        <begin position="236"/>
        <end position="378"/>
    </location>
</feature>
<feature type="domain" description="YhcG N-terminal" evidence="2">
    <location>
        <begin position="28"/>
        <end position="117"/>
    </location>
</feature>
<dbReference type="GO" id="GO:0004519">
    <property type="term" value="F:endonuclease activity"/>
    <property type="evidence" value="ECO:0007669"/>
    <property type="project" value="UniProtKB-KW"/>
</dbReference>
<organism evidence="3 4">
    <name type="scientific">Eubacterium oxidoreducens</name>
    <dbReference type="NCBI Taxonomy" id="1732"/>
    <lineage>
        <taxon>Bacteria</taxon>
        <taxon>Bacillati</taxon>
        <taxon>Bacillota</taxon>
        <taxon>Clostridia</taxon>
        <taxon>Eubacteriales</taxon>
        <taxon>Eubacteriaceae</taxon>
        <taxon>Eubacterium</taxon>
    </lineage>
</organism>
<dbReference type="RefSeq" id="WP_090174336.1">
    <property type="nucleotide sequence ID" value="NZ_FMXR01000016.1"/>
</dbReference>
<proteinExistence type="predicted"/>
<keyword evidence="3" id="KW-0378">Hydrolase</keyword>
<dbReference type="Pfam" id="PF17761">
    <property type="entry name" value="DUF1016_N"/>
    <property type="match status" value="1"/>
</dbReference>
<evidence type="ECO:0000313" key="4">
    <source>
        <dbReference type="Proteomes" id="UP000199228"/>
    </source>
</evidence>
<dbReference type="InterPro" id="IPR053148">
    <property type="entry name" value="PD-DEXK-like_domain"/>
</dbReference>
<dbReference type="AlphaFoldDB" id="A0A1G6C6P0"/>
<evidence type="ECO:0000259" key="1">
    <source>
        <dbReference type="Pfam" id="PF06250"/>
    </source>
</evidence>
<protein>
    <submittedName>
        <fullName evidence="3">Predicted nuclease of restriction endonuclease-like (RecB) superfamily, DUF1016 family</fullName>
    </submittedName>
</protein>
<dbReference type="InterPro" id="IPR009362">
    <property type="entry name" value="YhcG_C"/>
</dbReference>
<dbReference type="InterPro" id="IPR041527">
    <property type="entry name" value="YhcG_N"/>
</dbReference>
<dbReference type="InterPro" id="IPR011856">
    <property type="entry name" value="tRNA_endonuc-like_dom_sf"/>
</dbReference>
<name>A0A1G6C6P0_EUBOX</name>
<keyword evidence="3" id="KW-0255">Endonuclease</keyword>
<dbReference type="STRING" id="1732.SAMN02910417_02123"/>
<accession>A0A1G6C6P0</accession>
<sequence length="414" mass="47598">MDLQENKPELVGTKDVTLDGEYVNWIHEIKQRFRNAQIKAAVKVNSEQLLFNWQLGRDLVIRKAEEKWGTGIVNQVSLDLQAEFPNAKGFSARNLWFMKQWYTFYTENAEAATLISDMEAHLDMGSPKLKQVASDITEEKLNQLGSEIHKPKLNQLDSELSFPSSFAFVPWKHHVLIIQKSHSIDEALFYIEKTIVGNLSRSALDNIIRADQYHTTGRAVTNFDGKLPAIQGKLAKEILKSNYDLGFVSLPEEYDENALEDVLEQRMTRFLLELGDGWAFVGRQKEIIIAGKTRKIDLLFYHIYLRCYVVIELKVKPFDPEFTGKLNFYVNAVNEFVKHDSDNPTIGLLICRDMNHTEVQLAFQGITTPMGVATYDNVKIKEIQEYLPTAEQIQRQIDLAEEEYKMNLQGEPFN</sequence>
<keyword evidence="4" id="KW-1185">Reference proteome</keyword>
<dbReference type="Proteomes" id="UP000199228">
    <property type="component" value="Unassembled WGS sequence"/>
</dbReference>
<dbReference type="OrthoDB" id="9801263at2"/>
<dbReference type="PANTHER" id="PTHR30547">
    <property type="entry name" value="UNCHARACTERIZED PROTEIN YHCG-RELATED"/>
    <property type="match status" value="1"/>
</dbReference>
<dbReference type="GO" id="GO:0003676">
    <property type="term" value="F:nucleic acid binding"/>
    <property type="evidence" value="ECO:0007669"/>
    <property type="project" value="InterPro"/>
</dbReference>
<dbReference type="Pfam" id="PF06250">
    <property type="entry name" value="YhcG_C"/>
    <property type="match status" value="1"/>
</dbReference>
<dbReference type="PANTHER" id="PTHR30547:SF0">
    <property type="entry name" value="BLR8175 PROTEIN"/>
    <property type="match status" value="1"/>
</dbReference>
<evidence type="ECO:0000313" key="3">
    <source>
        <dbReference type="EMBL" id="SDB28546.1"/>
    </source>
</evidence>
<gene>
    <name evidence="3" type="ORF">SAMN02910417_02123</name>
</gene>
<dbReference type="Gene3D" id="3.40.1350.10">
    <property type="match status" value="1"/>
</dbReference>
<reference evidence="3 4" key="1">
    <citation type="submission" date="2016-10" db="EMBL/GenBank/DDBJ databases">
        <authorList>
            <person name="de Groot N.N."/>
        </authorList>
    </citation>
    <scope>NUCLEOTIDE SEQUENCE [LARGE SCALE GENOMIC DNA]</scope>
    <source>
        <strain evidence="3 4">DSM 3217</strain>
    </source>
</reference>
<evidence type="ECO:0000259" key="2">
    <source>
        <dbReference type="Pfam" id="PF17761"/>
    </source>
</evidence>
<keyword evidence="3" id="KW-0540">Nuclease</keyword>
<dbReference type="EMBL" id="FMXR01000016">
    <property type="protein sequence ID" value="SDB28546.1"/>
    <property type="molecule type" value="Genomic_DNA"/>
</dbReference>